<dbReference type="Pfam" id="PF07705">
    <property type="entry name" value="CARDB"/>
    <property type="match status" value="1"/>
</dbReference>
<dbReference type="Gene3D" id="3.40.390.10">
    <property type="entry name" value="Collagenase (Catalytic Domain)"/>
    <property type="match status" value="1"/>
</dbReference>
<dbReference type="NCBIfam" id="TIGR04183">
    <property type="entry name" value="Por_Secre_tail"/>
    <property type="match status" value="1"/>
</dbReference>
<evidence type="ECO:0000259" key="10">
    <source>
        <dbReference type="Pfam" id="PF07705"/>
    </source>
</evidence>
<evidence type="ECO:0000313" key="12">
    <source>
        <dbReference type="EMBL" id="MFC5191235.1"/>
    </source>
</evidence>
<evidence type="ECO:0000256" key="6">
    <source>
        <dbReference type="ARBA" id="ARBA00022833"/>
    </source>
</evidence>
<keyword evidence="3" id="KW-0479">Metal-binding</keyword>
<keyword evidence="5" id="KW-0378">Hydrolase</keyword>
<proteinExistence type="inferred from homology"/>
<dbReference type="PANTHER" id="PTHR47466:SF1">
    <property type="entry name" value="METALLOPROTEASE MEP1 (AFU_ORTHOLOGUE AFUA_1G07730)-RELATED"/>
    <property type="match status" value="1"/>
</dbReference>
<evidence type="ECO:0000259" key="11">
    <source>
        <dbReference type="Pfam" id="PF18962"/>
    </source>
</evidence>
<dbReference type="Pfam" id="PF18962">
    <property type="entry name" value="Por_Secre_tail"/>
    <property type="match status" value="1"/>
</dbReference>
<sequence length="1022" mass="112333">MKKGLKIFKIFPLLVGGIFYCLGAFGQSVKLQELDSSFGNNSGHSHHEKCAHTVLESQLEKELGVFGTKAFFEDWMTRKIESKRSIPQIAKIQEGPRLIPVVIHVIHTGTAVGVGTNIPDSQIQEQIRILNEDFRRKNADANRTPAEFLPVAADANIEFVLAKQDPNGLPTSGIIRLQGPKTIYSPDDATLIGQLSQWNPEEYMNIWVVPLTSPFIGYASFPVSNLPGLNFTPFPVITDGVTIDYRFFGMGGSATTASRGRTATHEVGHYLGLRHIWGDGGCGVDDFVLDTPEQDASNTICNTNPTKFSCGNNNMIQNYMDYTPDPCMNIFTKGQVERFDVVLANSPRRASLVNNRATKEPVLADRDLSLRRIIQPSDAICDQNITPSVEVQNTGTSLITSARIEFKRNGQLVESKRFGLNLQTGQTATLSFSSILASGDTNEFQFTIVQVNDASDLNAVNNTQISKPIQQGQLSIPFTYNLATFPAQWIVSNPDQSLTWEKTSITVDGVAQSALYMRHYEYEAQGQLDYLISPQIDLTQFPNAQLVFEVAHGPYNQNGFQDELMIAVAPECSADFNVVSPPYQKSGTRLQTSTPTLDEFIPTSASQFRTELVNLNKFKDLGKIRIAFISKNAYGNNFYIKNIRILPQEQFKYELKVEGVISPTPISTGTHTEEVVRIINTGNLPVTRFLFTRNTNNSGNRVFIGSGSSIAPGDTVDLSINKSTGEGKNSLQFGVSEPNFDQNAPAAPLLRNFNIENPGRTEGPWRQQFNSSTDLSPWLTINPESDQTAWQVTPVSSATGTNNVVRLQGGQNGNSYWLGTPSFDLSVSRQASVFFDVAAGVMNPSTTLYLLASANGGTDYAVVWSASGANLSTVNTGEANPNNAGDYKRKYVNLTEFAGQGKSTIRLAFALDVVGTPNPPVYLDNLELFLSANPEPVIPAEGNTIVYPNPAADYFNVAFNLPRRETVTMQVISSTGALVQELTFPNTLNQTYTFTREMFSPGLYILKINSSTLQEIKRLVIN</sequence>
<evidence type="ECO:0000256" key="1">
    <source>
        <dbReference type="ARBA" id="ARBA00008721"/>
    </source>
</evidence>
<feature type="domain" description="Secretion system C-terminal sorting" evidence="11">
    <location>
        <begin position="946"/>
        <end position="1021"/>
    </location>
</feature>
<evidence type="ECO:0000313" key="13">
    <source>
        <dbReference type="Proteomes" id="UP001596163"/>
    </source>
</evidence>
<name>A0ABW0BUC8_9BACT</name>
<comment type="caution">
    <text evidence="12">The sequence shown here is derived from an EMBL/GenBank/DDBJ whole genome shotgun (WGS) entry which is preliminary data.</text>
</comment>
<organism evidence="12 13">
    <name type="scientific">Algoriphagus aquatilis</name>
    <dbReference type="NCBI Taxonomy" id="490186"/>
    <lineage>
        <taxon>Bacteria</taxon>
        <taxon>Pseudomonadati</taxon>
        <taxon>Bacteroidota</taxon>
        <taxon>Cytophagia</taxon>
        <taxon>Cytophagales</taxon>
        <taxon>Cyclobacteriaceae</taxon>
        <taxon>Algoriphagus</taxon>
    </lineage>
</organism>
<dbReference type="InterPro" id="IPR026444">
    <property type="entry name" value="Secre_tail"/>
</dbReference>
<keyword evidence="2" id="KW-0645">Protease</keyword>
<dbReference type="GO" id="GO:0008237">
    <property type="term" value="F:metallopeptidase activity"/>
    <property type="evidence" value="ECO:0007669"/>
    <property type="project" value="UniProtKB-KW"/>
</dbReference>
<keyword evidence="6" id="KW-0862">Zinc</keyword>
<feature type="domain" description="Peptidase M43 pregnancy-associated plasma-A" evidence="9">
    <location>
        <begin position="197"/>
        <end position="343"/>
    </location>
</feature>
<keyword evidence="13" id="KW-1185">Reference proteome</keyword>
<evidence type="ECO:0000256" key="5">
    <source>
        <dbReference type="ARBA" id="ARBA00022801"/>
    </source>
</evidence>
<evidence type="ECO:0000256" key="4">
    <source>
        <dbReference type="ARBA" id="ARBA00022729"/>
    </source>
</evidence>
<dbReference type="Pfam" id="PF05572">
    <property type="entry name" value="Peptidase_M43"/>
    <property type="match status" value="1"/>
</dbReference>
<gene>
    <name evidence="12" type="ORF">ACFPIK_05620</name>
</gene>
<evidence type="ECO:0000256" key="3">
    <source>
        <dbReference type="ARBA" id="ARBA00022723"/>
    </source>
</evidence>
<dbReference type="CDD" id="cd04275">
    <property type="entry name" value="ZnMc_pappalysin_like"/>
    <property type="match status" value="1"/>
</dbReference>
<comment type="similarity">
    <text evidence="1">Belongs to the peptidase M43B family.</text>
</comment>
<evidence type="ECO:0000256" key="2">
    <source>
        <dbReference type="ARBA" id="ARBA00022670"/>
    </source>
</evidence>
<dbReference type="InterPro" id="IPR013783">
    <property type="entry name" value="Ig-like_fold"/>
</dbReference>
<keyword evidence="4" id="KW-0732">Signal</keyword>
<keyword evidence="8" id="KW-1015">Disulfide bond</keyword>
<accession>A0ABW0BUC8</accession>
<dbReference type="InterPro" id="IPR024079">
    <property type="entry name" value="MetalloPept_cat_dom_sf"/>
</dbReference>
<dbReference type="EMBL" id="JBHSKS010000003">
    <property type="protein sequence ID" value="MFC5191235.1"/>
    <property type="molecule type" value="Genomic_DNA"/>
</dbReference>
<dbReference type="SUPFAM" id="SSF55486">
    <property type="entry name" value="Metalloproteases ('zincins'), catalytic domain"/>
    <property type="match status" value="1"/>
</dbReference>
<feature type="domain" description="CARDB" evidence="10">
    <location>
        <begin position="367"/>
        <end position="463"/>
    </location>
</feature>
<dbReference type="PANTHER" id="PTHR47466">
    <property type="match status" value="1"/>
</dbReference>
<dbReference type="InterPro" id="IPR008754">
    <property type="entry name" value="Peptidase_M43"/>
</dbReference>
<dbReference type="InterPro" id="IPR011635">
    <property type="entry name" value="CARDB"/>
</dbReference>
<evidence type="ECO:0000256" key="7">
    <source>
        <dbReference type="ARBA" id="ARBA00023049"/>
    </source>
</evidence>
<reference evidence="13" key="1">
    <citation type="journal article" date="2019" name="Int. J. Syst. Evol. Microbiol.">
        <title>The Global Catalogue of Microorganisms (GCM) 10K type strain sequencing project: providing services to taxonomists for standard genome sequencing and annotation.</title>
        <authorList>
            <consortium name="The Broad Institute Genomics Platform"/>
            <consortium name="The Broad Institute Genome Sequencing Center for Infectious Disease"/>
            <person name="Wu L."/>
            <person name="Ma J."/>
        </authorList>
    </citation>
    <scope>NUCLEOTIDE SEQUENCE [LARGE SCALE GENOMIC DNA]</scope>
    <source>
        <strain evidence="13">CGMCC 1.7030</strain>
    </source>
</reference>
<dbReference type="Gene3D" id="2.60.40.10">
    <property type="entry name" value="Immunoglobulins"/>
    <property type="match status" value="1"/>
</dbReference>
<keyword evidence="7 12" id="KW-0482">Metalloprotease</keyword>
<dbReference type="Gene3D" id="2.60.120.200">
    <property type="match status" value="2"/>
</dbReference>
<evidence type="ECO:0000256" key="8">
    <source>
        <dbReference type="ARBA" id="ARBA00023157"/>
    </source>
</evidence>
<evidence type="ECO:0000259" key="9">
    <source>
        <dbReference type="Pfam" id="PF05572"/>
    </source>
</evidence>
<dbReference type="Proteomes" id="UP001596163">
    <property type="component" value="Unassembled WGS sequence"/>
</dbReference>
<dbReference type="RefSeq" id="WP_377913091.1">
    <property type="nucleotide sequence ID" value="NZ_JBHSKS010000003.1"/>
</dbReference>
<protein>
    <submittedName>
        <fullName evidence="12">M43 family zinc metalloprotease</fullName>
    </submittedName>
</protein>